<accession>A0ABW4GLZ8</accession>
<proteinExistence type="predicted"/>
<evidence type="ECO:0008006" key="3">
    <source>
        <dbReference type="Google" id="ProtNLM"/>
    </source>
</evidence>
<reference evidence="2" key="1">
    <citation type="journal article" date="2019" name="Int. J. Syst. Evol. Microbiol.">
        <title>The Global Catalogue of Microorganisms (GCM) 10K type strain sequencing project: providing services to taxonomists for standard genome sequencing and annotation.</title>
        <authorList>
            <consortium name="The Broad Institute Genomics Platform"/>
            <consortium name="The Broad Institute Genome Sequencing Center for Infectious Disease"/>
            <person name="Wu L."/>
            <person name="Ma J."/>
        </authorList>
    </citation>
    <scope>NUCLEOTIDE SEQUENCE [LARGE SCALE GENOMIC DNA]</scope>
    <source>
        <strain evidence="2">CGMCC 1.15399</strain>
    </source>
</reference>
<gene>
    <name evidence="1" type="ORF">ACFSJ0_41175</name>
</gene>
<sequence length="123" mass="13608">MSSRPRRSTPIPWRHCRRCSTAATANPHRIHYDWPYATGVEGYPGLVVHGPLMTLALAEVLRLEGHQGRVVRMRHRNRGPLFCGQSAELRRVEDAPPLTLGVFGADGEPHSTLTIEQEGAGHA</sequence>
<dbReference type="Proteomes" id="UP001597097">
    <property type="component" value="Unassembled WGS sequence"/>
</dbReference>
<comment type="caution">
    <text evidence="1">The sequence shown here is derived from an EMBL/GenBank/DDBJ whole genome shotgun (WGS) entry which is preliminary data.</text>
</comment>
<protein>
    <recommendedName>
        <fullName evidence="3">MaoC-like domain-containing protein</fullName>
    </recommendedName>
</protein>
<name>A0ABW4GLZ8_9ACTN</name>
<dbReference type="InterPro" id="IPR052741">
    <property type="entry name" value="Mitochondrial_HTD2"/>
</dbReference>
<keyword evidence="2" id="KW-1185">Reference proteome</keyword>
<dbReference type="PANTHER" id="PTHR28152:SF1">
    <property type="entry name" value="HYDROXYACYL-THIOESTER DEHYDRATASE TYPE 2, MITOCHONDRIAL"/>
    <property type="match status" value="1"/>
</dbReference>
<dbReference type="EMBL" id="JBHUCM010000038">
    <property type="protein sequence ID" value="MFD1543513.1"/>
    <property type="molecule type" value="Genomic_DNA"/>
</dbReference>
<evidence type="ECO:0000313" key="2">
    <source>
        <dbReference type="Proteomes" id="UP001597097"/>
    </source>
</evidence>
<organism evidence="1 2">
    <name type="scientific">Nonomuraea guangzhouensis</name>
    <dbReference type="NCBI Taxonomy" id="1291555"/>
    <lineage>
        <taxon>Bacteria</taxon>
        <taxon>Bacillati</taxon>
        <taxon>Actinomycetota</taxon>
        <taxon>Actinomycetes</taxon>
        <taxon>Streptosporangiales</taxon>
        <taxon>Streptosporangiaceae</taxon>
        <taxon>Nonomuraea</taxon>
    </lineage>
</organism>
<evidence type="ECO:0000313" key="1">
    <source>
        <dbReference type="EMBL" id="MFD1543513.1"/>
    </source>
</evidence>
<dbReference type="RefSeq" id="WP_219529711.1">
    <property type="nucleotide sequence ID" value="NZ_JAHKRM010000007.1"/>
</dbReference>
<dbReference type="PANTHER" id="PTHR28152">
    <property type="entry name" value="HYDROXYACYL-THIOESTER DEHYDRATASE TYPE 2, MITOCHONDRIAL"/>
    <property type="match status" value="1"/>
</dbReference>